<accession>A0AAP8MG56</accession>
<dbReference type="EMBL" id="PKUR01000001">
    <property type="protein sequence ID" value="PLW87265.1"/>
    <property type="molecule type" value="Genomic_DNA"/>
</dbReference>
<keyword evidence="3" id="KW-1185">Reference proteome</keyword>
<keyword evidence="1" id="KW-0472">Membrane</keyword>
<comment type="caution">
    <text evidence="2">The sequence shown here is derived from an EMBL/GenBank/DDBJ whole genome shotgun (WGS) entry which is preliminary data.</text>
</comment>
<sequence length="65" mass="7178">MSIKPRQQVIARSDKRGIVHAGLFIICAMLSALGMGFTALWAFLPAAVLLEVLGRFSPVRHARRM</sequence>
<keyword evidence="1" id="KW-0812">Transmembrane</keyword>
<evidence type="ECO:0000256" key="1">
    <source>
        <dbReference type="SAM" id="Phobius"/>
    </source>
</evidence>
<organism evidence="2 3">
    <name type="scientific">Halioglobus japonicus</name>
    <dbReference type="NCBI Taxonomy" id="930805"/>
    <lineage>
        <taxon>Bacteria</taxon>
        <taxon>Pseudomonadati</taxon>
        <taxon>Pseudomonadota</taxon>
        <taxon>Gammaproteobacteria</taxon>
        <taxon>Cellvibrionales</taxon>
        <taxon>Halieaceae</taxon>
        <taxon>Halioglobus</taxon>
    </lineage>
</organism>
<feature type="transmembrane region" description="Helical" evidence="1">
    <location>
        <begin position="21"/>
        <end position="44"/>
    </location>
</feature>
<keyword evidence="1" id="KW-1133">Transmembrane helix</keyword>
<reference evidence="2 3" key="1">
    <citation type="submission" date="2018-01" db="EMBL/GenBank/DDBJ databases">
        <title>The draft genome sequence of Halioglobus japonicus S1-36.</title>
        <authorList>
            <person name="Du Z.-J."/>
            <person name="Shi M.-J."/>
        </authorList>
    </citation>
    <scope>NUCLEOTIDE SEQUENCE [LARGE SCALE GENOMIC DNA]</scope>
    <source>
        <strain evidence="2 3">S1-36</strain>
    </source>
</reference>
<proteinExistence type="predicted"/>
<dbReference type="Proteomes" id="UP000235162">
    <property type="component" value="Unassembled WGS sequence"/>
</dbReference>
<gene>
    <name evidence="2" type="ORF">C0029_01325</name>
</gene>
<evidence type="ECO:0000313" key="2">
    <source>
        <dbReference type="EMBL" id="PLW87265.1"/>
    </source>
</evidence>
<dbReference type="RefSeq" id="WP_066050153.1">
    <property type="nucleotide sequence ID" value="NZ_BMYL01000001.1"/>
</dbReference>
<evidence type="ECO:0000313" key="3">
    <source>
        <dbReference type="Proteomes" id="UP000235162"/>
    </source>
</evidence>
<dbReference type="KEGG" id="hja:BST95_16885"/>
<protein>
    <submittedName>
        <fullName evidence="2">Uncharacterized protein</fullName>
    </submittedName>
</protein>
<dbReference type="AlphaFoldDB" id="A0AAP8MG56"/>
<name>A0AAP8MG56_9GAMM</name>